<dbReference type="NCBIfam" id="TIGR02258">
    <property type="entry name" value="2_5_ligase"/>
    <property type="match status" value="1"/>
</dbReference>
<dbReference type="Gene3D" id="3.90.1140.10">
    <property type="entry name" value="Cyclic phosphodiesterase"/>
    <property type="match status" value="1"/>
</dbReference>
<organism evidence="2">
    <name type="scientific">marine metagenome</name>
    <dbReference type="NCBI Taxonomy" id="408172"/>
    <lineage>
        <taxon>unclassified sequences</taxon>
        <taxon>metagenomes</taxon>
        <taxon>ecological metagenomes</taxon>
    </lineage>
</organism>
<dbReference type="InterPro" id="IPR004175">
    <property type="entry name" value="RNA_CPDase"/>
</dbReference>
<evidence type="ECO:0000256" key="1">
    <source>
        <dbReference type="ARBA" id="ARBA00022801"/>
    </source>
</evidence>
<dbReference type="PANTHER" id="PTHR35561:SF1">
    <property type="entry name" value="RNA 2',3'-CYCLIC PHOSPHODIESTERASE"/>
    <property type="match status" value="1"/>
</dbReference>
<dbReference type="AlphaFoldDB" id="A0A382D354"/>
<dbReference type="InterPro" id="IPR009097">
    <property type="entry name" value="Cyclic_Pdiesterase"/>
</dbReference>
<dbReference type="GO" id="GO:0008664">
    <property type="term" value="F:RNA 2',3'-cyclic 3'-phosphodiesterase activity"/>
    <property type="evidence" value="ECO:0007669"/>
    <property type="project" value="InterPro"/>
</dbReference>
<keyword evidence="1" id="KW-0378">Hydrolase</keyword>
<dbReference type="Pfam" id="PF13563">
    <property type="entry name" value="2_5_RNA_ligase2"/>
    <property type="match status" value="1"/>
</dbReference>
<accession>A0A382D354</accession>
<protein>
    <recommendedName>
        <fullName evidence="3">Phosphoesterase HXTX domain-containing protein</fullName>
    </recommendedName>
</protein>
<dbReference type="PANTHER" id="PTHR35561">
    <property type="entry name" value="RNA 2',3'-CYCLIC PHOSPHODIESTERASE"/>
    <property type="match status" value="1"/>
</dbReference>
<gene>
    <name evidence="2" type="ORF">METZ01_LOCUS184881</name>
</gene>
<evidence type="ECO:0000313" key="2">
    <source>
        <dbReference type="EMBL" id="SVB32027.1"/>
    </source>
</evidence>
<dbReference type="SUPFAM" id="SSF55144">
    <property type="entry name" value="LigT-like"/>
    <property type="match status" value="1"/>
</dbReference>
<proteinExistence type="inferred from homology"/>
<dbReference type="EMBL" id="UINC01037081">
    <property type="protein sequence ID" value="SVB32027.1"/>
    <property type="molecule type" value="Genomic_DNA"/>
</dbReference>
<reference evidence="2" key="1">
    <citation type="submission" date="2018-05" db="EMBL/GenBank/DDBJ databases">
        <authorList>
            <person name="Lanie J.A."/>
            <person name="Ng W.-L."/>
            <person name="Kazmierczak K.M."/>
            <person name="Andrzejewski T.M."/>
            <person name="Davidsen T.M."/>
            <person name="Wayne K.J."/>
            <person name="Tettelin H."/>
            <person name="Glass J.I."/>
            <person name="Rusch D."/>
            <person name="Podicherti R."/>
            <person name="Tsui H.-C.T."/>
            <person name="Winkler M.E."/>
        </authorList>
    </citation>
    <scope>NUCLEOTIDE SEQUENCE</scope>
</reference>
<name>A0A382D354_9ZZZZ</name>
<evidence type="ECO:0008006" key="3">
    <source>
        <dbReference type="Google" id="ProtNLM"/>
    </source>
</evidence>
<sequence>MLFSTLEGEKVKIKWVRNIQIHLTLKFLGFTPDIDINRLKGIIADVTAKFEPFELTIRNTGCFPLPNRPRVLWLGVNDEKNELALLVNDLEQVLEIEGFPMSDKPFSPHITLARISYPQKYTPNVSRYLQSSYDEIVLPLNRVQFFSSELLPYGAVHTLLGTFPMGENI</sequence>
<dbReference type="GO" id="GO:0004113">
    <property type="term" value="F:2',3'-cyclic-nucleotide 3'-phosphodiesterase activity"/>
    <property type="evidence" value="ECO:0007669"/>
    <property type="project" value="InterPro"/>
</dbReference>
<dbReference type="HAMAP" id="MF_01940">
    <property type="entry name" value="RNA_CPDase"/>
    <property type="match status" value="1"/>
</dbReference>